<accession>A0A5B7TQS9</accession>
<dbReference type="GO" id="GO:0016740">
    <property type="term" value="F:transferase activity"/>
    <property type="evidence" value="ECO:0007669"/>
    <property type="project" value="UniProtKB-KW"/>
</dbReference>
<sequence length="334" mass="39344">MKYIFENNYKKIDHNSWLDLVKESDVGSVFQFPEMYLFWEKQKECTPFVYAIKSTENKFLAICLIVVQYNGTRLKKYFSKRAIIYGGPVLSNDCNRQEVFKELIVGLNKNLKSKSIYAEFRNSHDFSDYDKLFQENKFEYLAYQNFKISLTDEEAIFANLTSEKRRQIRRSLREGVEISYENNYNNIEGVYKIIKSIYAERVKKPLPKLSFFNDLANQDFGNVVALLYQGKVIGGGFLVYDDKCVYDWYRGGMDRDYKHQYPSTLAAWAVIKFGIEKKLKEFDFMGAGLKDEEYGVRNFKAQYGGELVEHGRYQRVFRPIMFKTAKLGLKLLKR</sequence>
<dbReference type="RefSeq" id="WP_138949990.1">
    <property type="nucleotide sequence ID" value="NZ_CP040749.1"/>
</dbReference>
<evidence type="ECO:0000259" key="1">
    <source>
        <dbReference type="Pfam" id="PF13480"/>
    </source>
</evidence>
<evidence type="ECO:0000313" key="3">
    <source>
        <dbReference type="Proteomes" id="UP000306229"/>
    </source>
</evidence>
<reference evidence="2 3" key="1">
    <citation type="submission" date="2019-05" db="EMBL/GenBank/DDBJ databases">
        <title>Algicella ahnfeltiae gen. nov., sp. nov., a novel marine bacterium of the family Flavobacteriaceae isolated from a red alga.</title>
        <authorList>
            <person name="Nedashkovskaya O.I."/>
            <person name="Kukhlevskiy A.D."/>
            <person name="Kim S.-G."/>
            <person name="Zhukova N.V."/>
            <person name="Mikhailov V.V."/>
        </authorList>
    </citation>
    <scope>NUCLEOTIDE SEQUENCE [LARGE SCALE GENOMIC DNA]</scope>
    <source>
        <strain evidence="2 3">10Alg115</strain>
    </source>
</reference>
<organism evidence="2 3">
    <name type="scientific">Aureibaculum algae</name>
    <dbReference type="NCBI Taxonomy" id="2584122"/>
    <lineage>
        <taxon>Bacteria</taxon>
        <taxon>Pseudomonadati</taxon>
        <taxon>Bacteroidota</taxon>
        <taxon>Flavobacteriia</taxon>
        <taxon>Flavobacteriales</taxon>
        <taxon>Flavobacteriaceae</taxon>
        <taxon>Aureibaculum</taxon>
    </lineage>
</organism>
<dbReference type="Gene3D" id="3.40.630.30">
    <property type="match status" value="1"/>
</dbReference>
<dbReference type="OrthoDB" id="934591at2"/>
<dbReference type="PANTHER" id="PTHR36174:SF1">
    <property type="entry name" value="LIPID II:GLYCINE GLYCYLTRANSFERASE"/>
    <property type="match status" value="1"/>
</dbReference>
<dbReference type="InterPro" id="IPR038740">
    <property type="entry name" value="BioF2-like_GNAT_dom"/>
</dbReference>
<dbReference type="PANTHER" id="PTHR36174">
    <property type="entry name" value="LIPID II:GLYCINE GLYCYLTRANSFERASE"/>
    <property type="match status" value="1"/>
</dbReference>
<dbReference type="SUPFAM" id="SSF55729">
    <property type="entry name" value="Acyl-CoA N-acyltransferases (Nat)"/>
    <property type="match status" value="2"/>
</dbReference>
<feature type="domain" description="BioF2-like acetyltransferase" evidence="1">
    <location>
        <begin position="164"/>
        <end position="294"/>
    </location>
</feature>
<gene>
    <name evidence="2" type="ORF">FF125_12015</name>
</gene>
<dbReference type="KEGG" id="fbe:FF125_12015"/>
<proteinExistence type="predicted"/>
<keyword evidence="2" id="KW-0808">Transferase</keyword>
<dbReference type="InterPro" id="IPR050644">
    <property type="entry name" value="PG_Glycine_Bridge_Synth"/>
</dbReference>
<dbReference type="EMBL" id="CP040749">
    <property type="protein sequence ID" value="QCX39125.1"/>
    <property type="molecule type" value="Genomic_DNA"/>
</dbReference>
<name>A0A5B7TQS9_9FLAO</name>
<dbReference type="Proteomes" id="UP000306229">
    <property type="component" value="Chromosome"/>
</dbReference>
<evidence type="ECO:0000313" key="2">
    <source>
        <dbReference type="EMBL" id="QCX39125.1"/>
    </source>
</evidence>
<protein>
    <submittedName>
        <fullName evidence="2">Peptidoglycan bridge formation glycyltransferase FemA/FemB family protein</fullName>
    </submittedName>
</protein>
<keyword evidence="3" id="KW-1185">Reference proteome</keyword>
<dbReference type="Pfam" id="PF13480">
    <property type="entry name" value="Acetyltransf_6"/>
    <property type="match status" value="1"/>
</dbReference>
<dbReference type="InterPro" id="IPR016181">
    <property type="entry name" value="Acyl_CoA_acyltransferase"/>
</dbReference>
<dbReference type="AlphaFoldDB" id="A0A5B7TQS9"/>